<dbReference type="InterPro" id="IPR011032">
    <property type="entry name" value="GroES-like_sf"/>
</dbReference>
<reference evidence="1 2" key="1">
    <citation type="journal article" date="2011" name="Science">
        <title>The Selaginella genome identifies genetic changes associated with the evolution of vascular plants.</title>
        <authorList>
            <person name="Banks J.A."/>
            <person name="Nishiyama T."/>
            <person name="Hasebe M."/>
            <person name="Bowman J.L."/>
            <person name="Gribskov M."/>
            <person name="dePamphilis C."/>
            <person name="Albert V.A."/>
            <person name="Aono N."/>
            <person name="Aoyama T."/>
            <person name="Ambrose B.A."/>
            <person name="Ashton N.W."/>
            <person name="Axtell M.J."/>
            <person name="Barker E."/>
            <person name="Barker M.S."/>
            <person name="Bennetzen J.L."/>
            <person name="Bonawitz N.D."/>
            <person name="Chapple C."/>
            <person name="Cheng C."/>
            <person name="Correa L.G."/>
            <person name="Dacre M."/>
            <person name="DeBarry J."/>
            <person name="Dreyer I."/>
            <person name="Elias M."/>
            <person name="Engstrom E.M."/>
            <person name="Estelle M."/>
            <person name="Feng L."/>
            <person name="Finet C."/>
            <person name="Floyd S.K."/>
            <person name="Frommer W.B."/>
            <person name="Fujita T."/>
            <person name="Gramzow L."/>
            <person name="Gutensohn M."/>
            <person name="Harholt J."/>
            <person name="Hattori M."/>
            <person name="Heyl A."/>
            <person name="Hirai T."/>
            <person name="Hiwatashi Y."/>
            <person name="Ishikawa M."/>
            <person name="Iwata M."/>
            <person name="Karol K.G."/>
            <person name="Koehler B."/>
            <person name="Kolukisaoglu U."/>
            <person name="Kubo M."/>
            <person name="Kurata T."/>
            <person name="Lalonde S."/>
            <person name="Li K."/>
            <person name="Li Y."/>
            <person name="Litt A."/>
            <person name="Lyons E."/>
            <person name="Manning G."/>
            <person name="Maruyama T."/>
            <person name="Michael T.P."/>
            <person name="Mikami K."/>
            <person name="Miyazaki S."/>
            <person name="Morinaga S."/>
            <person name="Murata T."/>
            <person name="Mueller-Roeber B."/>
            <person name="Nelson D.R."/>
            <person name="Obara M."/>
            <person name="Oguri Y."/>
            <person name="Olmstead R.G."/>
            <person name="Onodera N."/>
            <person name="Petersen B.L."/>
            <person name="Pils B."/>
            <person name="Prigge M."/>
            <person name="Rensing S.A."/>
            <person name="Riano-Pachon D.M."/>
            <person name="Roberts A.W."/>
            <person name="Sato Y."/>
            <person name="Scheller H.V."/>
            <person name="Schulz B."/>
            <person name="Schulz C."/>
            <person name="Shakirov E.V."/>
            <person name="Shibagaki N."/>
            <person name="Shinohara N."/>
            <person name="Shippen D.E."/>
            <person name="Soerensen I."/>
            <person name="Sotooka R."/>
            <person name="Sugimoto N."/>
            <person name="Sugita M."/>
            <person name="Sumikawa N."/>
            <person name="Tanurdzic M."/>
            <person name="Theissen G."/>
            <person name="Ulvskov P."/>
            <person name="Wakazuki S."/>
            <person name="Weng J.K."/>
            <person name="Willats W.W."/>
            <person name="Wipf D."/>
            <person name="Wolf P.G."/>
            <person name="Yang L."/>
            <person name="Zimmer A.D."/>
            <person name="Zhu Q."/>
            <person name="Mitros T."/>
            <person name="Hellsten U."/>
            <person name="Loque D."/>
            <person name="Otillar R."/>
            <person name="Salamov A."/>
            <person name="Schmutz J."/>
            <person name="Shapiro H."/>
            <person name="Lindquist E."/>
            <person name="Lucas S."/>
            <person name="Rokhsar D."/>
            <person name="Grigoriev I.V."/>
        </authorList>
    </citation>
    <scope>NUCLEOTIDE SEQUENCE [LARGE SCALE GENOMIC DNA]</scope>
</reference>
<accession>D8RBX0</accession>
<dbReference type="Proteomes" id="UP000001514">
    <property type="component" value="Unassembled WGS sequence"/>
</dbReference>
<gene>
    <name evidence="1" type="ORF">SELMODRAFT_89742</name>
</gene>
<sequence length="55" mass="6061">IDPERGVMQEQIFSHDGETIYHFLGTSTYSQYTLVGQACICLLGCGVTTGNSWEC</sequence>
<proteinExistence type="predicted"/>
<organism evidence="2">
    <name type="scientific">Selaginella moellendorffii</name>
    <name type="common">Spikemoss</name>
    <dbReference type="NCBI Taxonomy" id="88036"/>
    <lineage>
        <taxon>Eukaryota</taxon>
        <taxon>Viridiplantae</taxon>
        <taxon>Streptophyta</taxon>
        <taxon>Embryophyta</taxon>
        <taxon>Tracheophyta</taxon>
        <taxon>Lycopodiopsida</taxon>
        <taxon>Selaginellales</taxon>
        <taxon>Selaginellaceae</taxon>
        <taxon>Selaginella</taxon>
    </lineage>
</organism>
<feature type="non-terminal residue" evidence="1">
    <location>
        <position position="1"/>
    </location>
</feature>
<dbReference type="Gramene" id="EFJ30862">
    <property type="protein sequence ID" value="EFJ30862"/>
    <property type="gene ID" value="SELMODRAFT_89742"/>
</dbReference>
<dbReference type="InParanoid" id="D8RBX0"/>
<evidence type="ECO:0000313" key="1">
    <source>
        <dbReference type="EMBL" id="EFJ30862.1"/>
    </source>
</evidence>
<dbReference type="SUPFAM" id="SSF50129">
    <property type="entry name" value="GroES-like"/>
    <property type="match status" value="1"/>
</dbReference>
<dbReference type="HOGENOM" id="CLU_3038618_0_0_1"/>
<dbReference type="KEGG" id="smo:SELMODRAFT_89742"/>
<dbReference type="AlphaFoldDB" id="D8RBX0"/>
<dbReference type="EMBL" id="GL377575">
    <property type="protein sequence ID" value="EFJ30862.1"/>
    <property type="molecule type" value="Genomic_DNA"/>
</dbReference>
<keyword evidence="2" id="KW-1185">Reference proteome</keyword>
<evidence type="ECO:0000313" key="2">
    <source>
        <dbReference type="Proteomes" id="UP000001514"/>
    </source>
</evidence>
<protein>
    <submittedName>
        <fullName evidence="1">Uncharacterized protein</fullName>
    </submittedName>
</protein>
<dbReference type="Gene3D" id="3.90.180.10">
    <property type="entry name" value="Medium-chain alcohol dehydrogenases, catalytic domain"/>
    <property type="match status" value="1"/>
</dbReference>
<name>D8RBX0_SELML</name>